<name>A0ABX7LB88_9BACL</name>
<evidence type="ECO:0000256" key="7">
    <source>
        <dbReference type="ARBA" id="ARBA00022692"/>
    </source>
</evidence>
<evidence type="ECO:0000256" key="9">
    <source>
        <dbReference type="ARBA" id="ARBA00022777"/>
    </source>
</evidence>
<dbReference type="SUPFAM" id="SSF55874">
    <property type="entry name" value="ATPase domain of HSP90 chaperone/DNA topoisomerase II/histidine kinase"/>
    <property type="match status" value="1"/>
</dbReference>
<feature type="transmembrane region" description="Helical" evidence="14">
    <location>
        <begin position="20"/>
        <end position="43"/>
    </location>
</feature>
<dbReference type="Gene3D" id="6.10.340.10">
    <property type="match status" value="1"/>
</dbReference>
<dbReference type="Gene3D" id="3.30.565.10">
    <property type="entry name" value="Histidine kinase-like ATPase, C-terminal domain"/>
    <property type="match status" value="1"/>
</dbReference>
<dbReference type="PROSITE" id="PS50885">
    <property type="entry name" value="HAMP"/>
    <property type="match status" value="1"/>
</dbReference>
<feature type="transmembrane region" description="Helical" evidence="14">
    <location>
        <begin position="152"/>
        <end position="173"/>
    </location>
</feature>
<keyword evidence="10" id="KW-0067">ATP-binding</keyword>
<dbReference type="EC" id="2.7.13.3" evidence="3"/>
<dbReference type="InterPro" id="IPR003660">
    <property type="entry name" value="HAMP_dom"/>
</dbReference>
<feature type="domain" description="Histidine kinase" evidence="15">
    <location>
        <begin position="242"/>
        <end position="457"/>
    </location>
</feature>
<dbReference type="SUPFAM" id="SSF47384">
    <property type="entry name" value="Homodimeric domain of signal transducing histidine kinase"/>
    <property type="match status" value="1"/>
</dbReference>
<dbReference type="Proteomes" id="UP000663452">
    <property type="component" value="Chromosome"/>
</dbReference>
<evidence type="ECO:0000256" key="12">
    <source>
        <dbReference type="ARBA" id="ARBA00023012"/>
    </source>
</evidence>
<dbReference type="PRINTS" id="PR01780">
    <property type="entry name" value="LANTIREGPROT"/>
</dbReference>
<comment type="subcellular location">
    <subcellularLocation>
        <location evidence="2">Cell membrane</location>
        <topology evidence="2">Multi-pass membrane protein</topology>
    </subcellularLocation>
</comment>
<dbReference type="InterPro" id="IPR003661">
    <property type="entry name" value="HisK_dim/P_dom"/>
</dbReference>
<evidence type="ECO:0000256" key="10">
    <source>
        <dbReference type="ARBA" id="ARBA00022840"/>
    </source>
</evidence>
<sequence length="459" mass="51084">METVKRIKTVRLRTFFLQYLLFLSAGTILLLVVLLGLFTLAFASNTILPANYAEKEIAVFKERLASSEAGTLENVPEMLDYTVFTNKGKLLEGNLSRSEAADAWKITQQGDHQDSHFYTTARRGQEIWIFRYSLTPQYASPLLRSYLPNPQLLGILLFIFGVLLQAALLAALFGRRLSEKMAGLQEATENIQHENLEFTVKPSGIREIDDVLASLDQMKKALHTSLKQQWELERSRREQISALAHDIKTPLTVIRGNAELLKETTQNESQREYNGYILRSAGDIEAFVQELIDLSSLQSSPFPRQSLVSTAEFIEELELQMKALCSGKNLHPSVLKESVPEFLFIHKELFQRAIANMLSNAAEHTPRQGSITLQVRGDDDAIHFTVTDTGGGFSPTDLKEAATQFYRGDQSRSSGKHHGMGLYIAKSAAELHGGSLTLDNVFPSGGGKVTLSVPKGQLL</sequence>
<keyword evidence="4" id="KW-1003">Cell membrane</keyword>
<evidence type="ECO:0000256" key="14">
    <source>
        <dbReference type="SAM" id="Phobius"/>
    </source>
</evidence>
<dbReference type="Pfam" id="PF00512">
    <property type="entry name" value="HisKA"/>
    <property type="match status" value="1"/>
</dbReference>
<dbReference type="PROSITE" id="PS50109">
    <property type="entry name" value="HIS_KIN"/>
    <property type="match status" value="1"/>
</dbReference>
<evidence type="ECO:0000256" key="11">
    <source>
        <dbReference type="ARBA" id="ARBA00022989"/>
    </source>
</evidence>
<dbReference type="CDD" id="cd00082">
    <property type="entry name" value="HisKA"/>
    <property type="match status" value="1"/>
</dbReference>
<evidence type="ECO:0000259" key="15">
    <source>
        <dbReference type="PROSITE" id="PS50109"/>
    </source>
</evidence>
<keyword evidence="13 14" id="KW-0472">Membrane</keyword>
<keyword evidence="6" id="KW-0808">Transferase</keyword>
<evidence type="ECO:0000259" key="16">
    <source>
        <dbReference type="PROSITE" id="PS50885"/>
    </source>
</evidence>
<dbReference type="InterPro" id="IPR036890">
    <property type="entry name" value="HATPase_C_sf"/>
</dbReference>
<evidence type="ECO:0000256" key="2">
    <source>
        <dbReference type="ARBA" id="ARBA00004651"/>
    </source>
</evidence>
<keyword evidence="9 17" id="KW-0418">Kinase</keyword>
<dbReference type="SMART" id="SM00388">
    <property type="entry name" value="HisKA"/>
    <property type="match status" value="1"/>
</dbReference>
<organism evidence="17 18">
    <name type="scientific">Paenibacillus tianjinensis</name>
    <dbReference type="NCBI Taxonomy" id="2810347"/>
    <lineage>
        <taxon>Bacteria</taxon>
        <taxon>Bacillati</taxon>
        <taxon>Bacillota</taxon>
        <taxon>Bacilli</taxon>
        <taxon>Bacillales</taxon>
        <taxon>Paenibacillaceae</taxon>
        <taxon>Paenibacillus</taxon>
    </lineage>
</organism>
<dbReference type="SMART" id="SM00387">
    <property type="entry name" value="HATPase_c"/>
    <property type="match status" value="1"/>
</dbReference>
<dbReference type="PANTHER" id="PTHR45528:SF8">
    <property type="entry name" value="HISTIDINE KINASE"/>
    <property type="match status" value="1"/>
</dbReference>
<dbReference type="InterPro" id="IPR005467">
    <property type="entry name" value="His_kinase_dom"/>
</dbReference>
<accession>A0ABX7LB88</accession>
<dbReference type="Pfam" id="PF02518">
    <property type="entry name" value="HATPase_c"/>
    <property type="match status" value="1"/>
</dbReference>
<keyword evidence="11 14" id="KW-1133">Transmembrane helix</keyword>
<keyword evidence="8" id="KW-0547">Nucleotide-binding</keyword>
<evidence type="ECO:0000256" key="3">
    <source>
        <dbReference type="ARBA" id="ARBA00012438"/>
    </source>
</evidence>
<evidence type="ECO:0000256" key="13">
    <source>
        <dbReference type="ARBA" id="ARBA00023136"/>
    </source>
</evidence>
<comment type="catalytic activity">
    <reaction evidence="1">
        <text>ATP + protein L-histidine = ADP + protein N-phospho-L-histidine.</text>
        <dbReference type="EC" id="2.7.13.3"/>
    </reaction>
</comment>
<dbReference type="SMART" id="SM00304">
    <property type="entry name" value="HAMP"/>
    <property type="match status" value="1"/>
</dbReference>
<reference evidence="17 18" key="1">
    <citation type="submission" date="2021-02" db="EMBL/GenBank/DDBJ databases">
        <title>Paenibacillus tianjinensis sp. nov.</title>
        <authorList>
            <person name="Liu H."/>
        </authorList>
    </citation>
    <scope>NUCLEOTIDE SEQUENCE [LARGE SCALE GENOMIC DNA]</scope>
    <source>
        <strain evidence="17 18">TB2019</strain>
    </source>
</reference>
<proteinExistence type="predicted"/>
<evidence type="ECO:0000256" key="4">
    <source>
        <dbReference type="ARBA" id="ARBA00022475"/>
    </source>
</evidence>
<keyword evidence="5" id="KW-0597">Phosphoprotein</keyword>
<gene>
    <name evidence="17" type="ORF">JRJ22_21010</name>
</gene>
<feature type="domain" description="HAMP" evidence="16">
    <location>
        <begin position="175"/>
        <end position="227"/>
    </location>
</feature>
<dbReference type="InterPro" id="IPR003594">
    <property type="entry name" value="HATPase_dom"/>
</dbReference>
<dbReference type="InterPro" id="IPR008358">
    <property type="entry name" value="Sig_transdc_His_kin/Pase_MprB"/>
</dbReference>
<keyword evidence="12" id="KW-0902">Two-component regulatory system</keyword>
<dbReference type="InterPro" id="IPR050398">
    <property type="entry name" value="HssS/ArlS-like"/>
</dbReference>
<dbReference type="Gene3D" id="1.10.287.130">
    <property type="match status" value="1"/>
</dbReference>
<evidence type="ECO:0000313" key="18">
    <source>
        <dbReference type="Proteomes" id="UP000663452"/>
    </source>
</evidence>
<dbReference type="InterPro" id="IPR036097">
    <property type="entry name" value="HisK_dim/P_sf"/>
</dbReference>
<dbReference type="PANTHER" id="PTHR45528">
    <property type="entry name" value="SENSOR HISTIDINE KINASE CPXA"/>
    <property type="match status" value="1"/>
</dbReference>
<dbReference type="GO" id="GO:0016301">
    <property type="term" value="F:kinase activity"/>
    <property type="evidence" value="ECO:0007669"/>
    <property type="project" value="UniProtKB-KW"/>
</dbReference>
<evidence type="ECO:0000313" key="17">
    <source>
        <dbReference type="EMBL" id="QSF43720.1"/>
    </source>
</evidence>
<evidence type="ECO:0000256" key="6">
    <source>
        <dbReference type="ARBA" id="ARBA00022679"/>
    </source>
</evidence>
<dbReference type="RefSeq" id="WP_206101343.1">
    <property type="nucleotide sequence ID" value="NZ_CP070969.1"/>
</dbReference>
<evidence type="ECO:0000256" key="8">
    <source>
        <dbReference type="ARBA" id="ARBA00022741"/>
    </source>
</evidence>
<dbReference type="EMBL" id="CP070969">
    <property type="protein sequence ID" value="QSF43720.1"/>
    <property type="molecule type" value="Genomic_DNA"/>
</dbReference>
<evidence type="ECO:0000256" key="1">
    <source>
        <dbReference type="ARBA" id="ARBA00000085"/>
    </source>
</evidence>
<protein>
    <recommendedName>
        <fullName evidence="3">histidine kinase</fullName>
        <ecNumber evidence="3">2.7.13.3</ecNumber>
    </recommendedName>
</protein>
<keyword evidence="7 14" id="KW-0812">Transmembrane</keyword>
<keyword evidence="18" id="KW-1185">Reference proteome</keyword>
<evidence type="ECO:0000256" key="5">
    <source>
        <dbReference type="ARBA" id="ARBA00022553"/>
    </source>
</evidence>